<proteinExistence type="predicted"/>
<dbReference type="RefSeq" id="WP_132822238.1">
    <property type="nucleotide sequence ID" value="NZ_SMKI01000726.1"/>
</dbReference>
<dbReference type="InterPro" id="IPR013830">
    <property type="entry name" value="SGNH_hydro"/>
</dbReference>
<sequence>MWVSRRLTAGIPRLPEAAGAGWGELPGAGPVLRVVMIGDSVAAGVGAATQEEALPGQVAAGLAGLTGRPVSWRVVARRGATARRVRQAQLGQLTDPTRRWQPDLVLVVVGANDAIRLRRPAAFRRDVAALVASIRHRLGRDVPVMLLGLPPVHRFPALPPWGRWPLGAYARRLDAQLRRVAARETDVSHLPVGALPISPAVGLASDRFHPSPAGHRAWGRSVAASVATVLDAG</sequence>
<accession>A0A4R4SEJ2</accession>
<evidence type="ECO:0000313" key="2">
    <source>
        <dbReference type="EMBL" id="TDC61710.1"/>
    </source>
</evidence>
<dbReference type="OrthoDB" id="9804395at2"/>
<dbReference type="Gene3D" id="3.40.50.1110">
    <property type="entry name" value="SGNH hydrolase"/>
    <property type="match status" value="1"/>
</dbReference>
<dbReference type="GO" id="GO:0004622">
    <property type="term" value="F:phosphatidylcholine lysophospholipase activity"/>
    <property type="evidence" value="ECO:0007669"/>
    <property type="project" value="TreeGrafter"/>
</dbReference>
<dbReference type="EMBL" id="SMKI01000726">
    <property type="protein sequence ID" value="TDC61710.1"/>
    <property type="molecule type" value="Genomic_DNA"/>
</dbReference>
<dbReference type="PANTHER" id="PTHR30383:SF5">
    <property type="entry name" value="SGNH HYDROLASE-TYPE ESTERASE DOMAIN-CONTAINING PROTEIN"/>
    <property type="match status" value="1"/>
</dbReference>
<protein>
    <submittedName>
        <fullName evidence="2">SGNH/GDSL hydrolase family protein</fullName>
    </submittedName>
</protein>
<keyword evidence="2" id="KW-0378">Hydrolase</keyword>
<organism evidence="2 3">
    <name type="scientific">Streptomyces hainanensis</name>
    <dbReference type="NCBI Taxonomy" id="402648"/>
    <lineage>
        <taxon>Bacteria</taxon>
        <taxon>Bacillati</taxon>
        <taxon>Actinomycetota</taxon>
        <taxon>Actinomycetes</taxon>
        <taxon>Kitasatosporales</taxon>
        <taxon>Streptomycetaceae</taxon>
        <taxon>Streptomyces</taxon>
    </lineage>
</organism>
<name>A0A4R4SEJ2_9ACTN</name>
<dbReference type="SUPFAM" id="SSF52266">
    <property type="entry name" value="SGNH hydrolase"/>
    <property type="match status" value="1"/>
</dbReference>
<reference evidence="2 3" key="1">
    <citation type="submission" date="2019-03" db="EMBL/GenBank/DDBJ databases">
        <title>Draft genome sequences of novel Actinobacteria.</title>
        <authorList>
            <person name="Sahin N."/>
            <person name="Ay H."/>
            <person name="Saygin H."/>
        </authorList>
    </citation>
    <scope>NUCLEOTIDE SEQUENCE [LARGE SCALE GENOMIC DNA]</scope>
    <source>
        <strain evidence="2 3">DSM 41900</strain>
    </source>
</reference>
<dbReference type="PANTHER" id="PTHR30383">
    <property type="entry name" value="THIOESTERASE 1/PROTEASE 1/LYSOPHOSPHOLIPASE L1"/>
    <property type="match status" value="1"/>
</dbReference>
<dbReference type="AlphaFoldDB" id="A0A4R4SEJ2"/>
<dbReference type="InterPro" id="IPR036514">
    <property type="entry name" value="SGNH_hydro_sf"/>
</dbReference>
<evidence type="ECO:0000313" key="3">
    <source>
        <dbReference type="Proteomes" id="UP000295345"/>
    </source>
</evidence>
<comment type="caution">
    <text evidence="2">The sequence shown here is derived from an EMBL/GenBank/DDBJ whole genome shotgun (WGS) entry which is preliminary data.</text>
</comment>
<dbReference type="Pfam" id="PF13472">
    <property type="entry name" value="Lipase_GDSL_2"/>
    <property type="match status" value="1"/>
</dbReference>
<evidence type="ECO:0000259" key="1">
    <source>
        <dbReference type="Pfam" id="PF13472"/>
    </source>
</evidence>
<dbReference type="CDD" id="cd01836">
    <property type="entry name" value="FeeA_FeeB_like"/>
    <property type="match status" value="1"/>
</dbReference>
<feature type="domain" description="SGNH hydrolase-type esterase" evidence="1">
    <location>
        <begin position="37"/>
        <end position="217"/>
    </location>
</feature>
<dbReference type="InterPro" id="IPR051532">
    <property type="entry name" value="Ester_Hydrolysis_Enzymes"/>
</dbReference>
<keyword evidence="3" id="KW-1185">Reference proteome</keyword>
<dbReference type="Proteomes" id="UP000295345">
    <property type="component" value="Unassembled WGS sequence"/>
</dbReference>
<gene>
    <name evidence="2" type="ORF">E1283_35220</name>
</gene>